<evidence type="ECO:0000313" key="2">
    <source>
        <dbReference type="EMBL" id="KAK2713959.1"/>
    </source>
</evidence>
<accession>A0AA88HP88</accession>
<name>A0AA88HP88_ARTSF</name>
<dbReference type="AlphaFoldDB" id="A0AA88HP88"/>
<sequence length="559" mass="63235">MSSTTYSNMYETYKCNDYEVYENFEDIDTTSNTCNYDGGYDLEEYFTYGYNYRYASKVKPIPRTTEILPCNSNYVYSIKIRKFKPDLEMSSESAETDGVQKETWGAFEKERLYFGSRIQRLKLNEKGERDPTKEDRNASVNERVSEIWDKISVKSTEEPTSVPAVKAVYVPPSLRNRRKKEAPNLASLQLFPNLGTDESEIDCTIKQTDKESEGFTERKCRTSTLANNRPVTNGRAVISSYVPPSLTRQRKMERPDRFANGDHCNREIPKMPIYERLLMISRQGSEQIAANECAEISTNAPPSLTRSRTMEKPGGFTNETRSSQANYVPPTVRSRQSSEKTAAKALTNERTVISAKVPPKTKSKKMERQGGFTNETRSSRGNHVPPFARTRQISEQTAAKAHINECAGISADVPPTLAGSIKMERPDRFANDDHCNREIPKMPIYERLLMISRQGSEQIAANECAEISANAPPSLTRSRKMEKPGRFTNETRSSRGNHVTPFARSKQSSEQIAAKAHINERDGISANVPVSLVRRYSRSLIRRMQSASEDQFVDSSKVS</sequence>
<feature type="region of interest" description="Disordered" evidence="1">
    <location>
        <begin position="474"/>
        <end position="510"/>
    </location>
</feature>
<evidence type="ECO:0000313" key="3">
    <source>
        <dbReference type="Proteomes" id="UP001187531"/>
    </source>
</evidence>
<organism evidence="2 3">
    <name type="scientific">Artemia franciscana</name>
    <name type="common">Brine shrimp</name>
    <name type="synonym">Artemia sanfranciscana</name>
    <dbReference type="NCBI Taxonomy" id="6661"/>
    <lineage>
        <taxon>Eukaryota</taxon>
        <taxon>Metazoa</taxon>
        <taxon>Ecdysozoa</taxon>
        <taxon>Arthropoda</taxon>
        <taxon>Crustacea</taxon>
        <taxon>Branchiopoda</taxon>
        <taxon>Anostraca</taxon>
        <taxon>Artemiidae</taxon>
        <taxon>Artemia</taxon>
    </lineage>
</organism>
<feature type="region of interest" description="Disordered" evidence="1">
    <location>
        <begin position="299"/>
        <end position="385"/>
    </location>
</feature>
<dbReference type="Proteomes" id="UP001187531">
    <property type="component" value="Unassembled WGS sequence"/>
</dbReference>
<comment type="caution">
    <text evidence="2">The sequence shown here is derived from an EMBL/GenBank/DDBJ whole genome shotgun (WGS) entry which is preliminary data.</text>
</comment>
<feature type="compositionally biased region" description="Polar residues" evidence="1">
    <location>
        <begin position="317"/>
        <end position="326"/>
    </location>
</feature>
<feature type="compositionally biased region" description="Polar residues" evidence="1">
    <location>
        <begin position="371"/>
        <end position="381"/>
    </location>
</feature>
<evidence type="ECO:0000256" key="1">
    <source>
        <dbReference type="SAM" id="MobiDB-lite"/>
    </source>
</evidence>
<reference evidence="2" key="1">
    <citation type="submission" date="2023-07" db="EMBL/GenBank/DDBJ databases">
        <title>Chromosome-level genome assembly of Artemia franciscana.</title>
        <authorList>
            <person name="Jo E."/>
        </authorList>
    </citation>
    <scope>NUCLEOTIDE SEQUENCE</scope>
    <source>
        <tissue evidence="2">Whole body</tissue>
    </source>
</reference>
<dbReference type="EMBL" id="JAVRJZ010000014">
    <property type="protein sequence ID" value="KAK2713959.1"/>
    <property type="molecule type" value="Genomic_DNA"/>
</dbReference>
<gene>
    <name evidence="2" type="ORF">QYM36_009749</name>
</gene>
<proteinExistence type="predicted"/>
<keyword evidence="3" id="KW-1185">Reference proteome</keyword>
<feature type="compositionally biased region" description="Polar residues" evidence="1">
    <location>
        <begin position="488"/>
        <end position="497"/>
    </location>
</feature>
<protein>
    <submittedName>
        <fullName evidence="2">Uncharacterized protein</fullName>
    </submittedName>
</protein>